<feature type="signal peptide" evidence="1">
    <location>
        <begin position="1"/>
        <end position="29"/>
    </location>
</feature>
<evidence type="ECO:0000256" key="1">
    <source>
        <dbReference type="SAM" id="SignalP"/>
    </source>
</evidence>
<dbReference type="Gene3D" id="1.10.10.2520">
    <property type="entry name" value="Cell wall hydrolase SleB, domain 1"/>
    <property type="match status" value="1"/>
</dbReference>
<evidence type="ECO:0000259" key="2">
    <source>
        <dbReference type="Pfam" id="PF07486"/>
    </source>
</evidence>
<protein>
    <submittedName>
        <fullName evidence="3">Cell wall hydrolase</fullName>
    </submittedName>
</protein>
<name>A0ABT8ZV02_9SPHN</name>
<reference evidence="3" key="1">
    <citation type="submission" date="2023-07" db="EMBL/GenBank/DDBJ databases">
        <authorList>
            <person name="Kim M.K."/>
        </authorList>
    </citation>
    <scope>NUCLEOTIDE SEQUENCE</scope>
    <source>
        <strain evidence="3">CA1-15</strain>
    </source>
</reference>
<gene>
    <name evidence="3" type="ORF">Q5H94_03590</name>
</gene>
<keyword evidence="4" id="KW-1185">Reference proteome</keyword>
<dbReference type="Pfam" id="PF07486">
    <property type="entry name" value="Hydrolase_2"/>
    <property type="match status" value="1"/>
</dbReference>
<organism evidence="3 4">
    <name type="scientific">Sphingomonas immobilis</name>
    <dbReference type="NCBI Taxonomy" id="3063997"/>
    <lineage>
        <taxon>Bacteria</taxon>
        <taxon>Pseudomonadati</taxon>
        <taxon>Pseudomonadota</taxon>
        <taxon>Alphaproteobacteria</taxon>
        <taxon>Sphingomonadales</taxon>
        <taxon>Sphingomonadaceae</taxon>
        <taxon>Sphingomonas</taxon>
    </lineage>
</organism>
<accession>A0ABT8ZV02</accession>
<proteinExistence type="predicted"/>
<dbReference type="GO" id="GO:0016787">
    <property type="term" value="F:hydrolase activity"/>
    <property type="evidence" value="ECO:0007669"/>
    <property type="project" value="UniProtKB-KW"/>
</dbReference>
<keyword evidence="1" id="KW-0732">Signal</keyword>
<dbReference type="InterPro" id="IPR011105">
    <property type="entry name" value="Cell_wall_hydrolase_SleB"/>
</dbReference>
<sequence length="209" mass="22015">MSFFERVATVATITLGLLASAGASTPGFAKELDRTANAATVQIVPQATEIPSVPAEKPAVAEIATGDGDDTEDYDSLQQAIAAHQDRTGQSDELTCLAGAIYFEAKGEPLSGQLAVGEVILNRTKSGRFPRSVCSVVTQPGQFAFVRGGQVPAIAPNSQYRTALAVARVALADAWDSPAPDALYFHARRVAPKWGRATVAAIGNHVFYR</sequence>
<comment type="caution">
    <text evidence="3">The sequence shown here is derived from an EMBL/GenBank/DDBJ whole genome shotgun (WGS) entry which is preliminary data.</text>
</comment>
<dbReference type="Proteomes" id="UP001176468">
    <property type="component" value="Unassembled WGS sequence"/>
</dbReference>
<evidence type="ECO:0000313" key="4">
    <source>
        <dbReference type="Proteomes" id="UP001176468"/>
    </source>
</evidence>
<evidence type="ECO:0000313" key="3">
    <source>
        <dbReference type="EMBL" id="MDO7841396.1"/>
    </source>
</evidence>
<dbReference type="InterPro" id="IPR042047">
    <property type="entry name" value="SleB_dom1"/>
</dbReference>
<dbReference type="EMBL" id="JAUQSZ010000002">
    <property type="protein sequence ID" value="MDO7841396.1"/>
    <property type="molecule type" value="Genomic_DNA"/>
</dbReference>
<feature type="chain" id="PRO_5046038118" evidence="1">
    <location>
        <begin position="30"/>
        <end position="209"/>
    </location>
</feature>
<keyword evidence="3" id="KW-0378">Hydrolase</keyword>
<feature type="domain" description="Cell wall hydrolase SleB" evidence="2">
    <location>
        <begin position="107"/>
        <end position="208"/>
    </location>
</feature>